<accession>A0A485M2A4</accession>
<proteinExistence type="predicted"/>
<dbReference type="Gene3D" id="3.40.50.2300">
    <property type="match status" value="2"/>
</dbReference>
<protein>
    <submittedName>
        <fullName evidence="1">ABC transporter substrate binding protein</fullName>
    </submittedName>
</protein>
<dbReference type="Pfam" id="PF04392">
    <property type="entry name" value="ABC_sub_bind"/>
    <property type="match status" value="1"/>
</dbReference>
<dbReference type="EMBL" id="CAADRM010000106">
    <property type="protein sequence ID" value="VFU15531.1"/>
    <property type="molecule type" value="Genomic_DNA"/>
</dbReference>
<dbReference type="SUPFAM" id="SSF53822">
    <property type="entry name" value="Periplasmic binding protein-like I"/>
    <property type="match status" value="1"/>
</dbReference>
<organism evidence="1">
    <name type="scientific">anaerobic digester metagenome</name>
    <dbReference type="NCBI Taxonomy" id="1263854"/>
    <lineage>
        <taxon>unclassified sequences</taxon>
        <taxon>metagenomes</taxon>
        <taxon>ecological metagenomes</taxon>
    </lineage>
</organism>
<dbReference type="CDD" id="cd06325">
    <property type="entry name" value="PBP1_ABC_unchar_transporter"/>
    <property type="match status" value="1"/>
</dbReference>
<dbReference type="InterPro" id="IPR028082">
    <property type="entry name" value="Peripla_BP_I"/>
</dbReference>
<dbReference type="InterPro" id="IPR007487">
    <property type="entry name" value="ABC_transpt-TYRBP-like"/>
</dbReference>
<evidence type="ECO:0000313" key="1">
    <source>
        <dbReference type="EMBL" id="VFU15531.1"/>
    </source>
</evidence>
<name>A0A485M2A4_9ZZZZ</name>
<gene>
    <name evidence="1" type="ORF">SCFA_420008</name>
</gene>
<dbReference type="AlphaFoldDB" id="A0A485M2A4"/>
<sequence>MKRFSFGIIPFLPVLLMANIVFAQQKTFTIDVLQVTHVEAFERVYQGFVQELKAAGLVEGQNLKINRRIIDFDIEKSNLWKKVGVLLEIRKTASKIVESRPDLVMTIATPATKYAKDRIIAAGIPLVFSAVIIPEAAGCKSLTVAGPGFTGSSIYMEMADVLKIVRLAFPDLRTMGIVHTDDDNTLAQIDHLRAAGAGSGFTLITKEVNKTDRFTPAAQELIAQGAQAFVVPLDTYYGLRDYEPCAELSEISIKNKMPVISLVHMNVPGALLYIGSDLRISGALSGKQAAKILLEGAKPGDLPILRQEDLTIMLDTDVLKLLQIKLPMEILMLAKDLK</sequence>
<reference evidence="1" key="1">
    <citation type="submission" date="2019-03" db="EMBL/GenBank/DDBJ databases">
        <authorList>
            <person name="Hao L."/>
        </authorList>
    </citation>
    <scope>NUCLEOTIDE SEQUENCE</scope>
</reference>
<dbReference type="PANTHER" id="PTHR35271">
    <property type="entry name" value="ABC TRANSPORTER, SUBSTRATE-BINDING LIPOPROTEIN-RELATED"/>
    <property type="match status" value="1"/>
</dbReference>
<dbReference type="PANTHER" id="PTHR35271:SF1">
    <property type="entry name" value="ABC TRANSPORTER, SUBSTRATE-BINDING LIPOPROTEIN"/>
    <property type="match status" value="1"/>
</dbReference>